<reference evidence="3 4" key="1">
    <citation type="submission" date="2024-06" db="EMBL/GenBank/DDBJ databases">
        <authorList>
            <person name="Steensen K."/>
            <person name="Seneca J."/>
            <person name="Bartlau N."/>
            <person name="Yu A.X."/>
            <person name="Polz M.F."/>
        </authorList>
    </citation>
    <scope>NUCLEOTIDE SEQUENCE [LARGE SCALE GENOMIC DNA]</scope>
    <source>
        <strain evidence="3 4">5S240</strain>
    </source>
</reference>
<gene>
    <name evidence="3" type="ORF">ACED24_06505</name>
</gene>
<feature type="domain" description="ATPase" evidence="1">
    <location>
        <begin position="13"/>
        <end position="211"/>
    </location>
</feature>
<name>A0ABV4LED0_9VIBR</name>
<feature type="domain" description="DUF234" evidence="2">
    <location>
        <begin position="318"/>
        <end position="403"/>
    </location>
</feature>
<dbReference type="Pfam" id="PF03008">
    <property type="entry name" value="DUF234"/>
    <property type="match status" value="1"/>
</dbReference>
<sequence>MKEFCYRQLELSELASISEKIKSTYGQLSVVVGKRRVGKTRLLKDAFYYHDTTKTLYFLVSRKSEAMLIHEFTDIIATELNVKLFKPESLKDIIEYLIHYSMRIPLTIIIDEFQDIERVSPSLFSDIQNLWDSYKTQSMMHLVCCGSMHNMMTKIFKGNDEPLMNRDDRFFRITPLKPSHIKRFMKDLGVFDSKNMLEWWCLTGGIPKYLKWLSLSTGHDNVFDYVISSNSPFLKEGTHRLVEDFGSEHQNYFDILNAISLGKTKRSDIQNHVRMGVDVHLEHMESNFNVITKVKPISSDETTRDSRFEIEDPFINFWFKFIHSNSSAVEMDNFDYIKAHIERDFDTFSVWQLKSLFKAILAESKRFNKIGGYWNAKGQDVIDIVAVNELEKAVLIAECQRQQSIYDEAMLIAKSQSLISKMSLQHYKMTYRGVSLDNLEELMEEFTPNLQ</sequence>
<dbReference type="Pfam" id="PF01637">
    <property type="entry name" value="ATPase_2"/>
    <property type="match status" value="1"/>
</dbReference>
<protein>
    <submittedName>
        <fullName evidence="3">ATP-binding protein</fullName>
    </submittedName>
</protein>
<evidence type="ECO:0000259" key="2">
    <source>
        <dbReference type="Pfam" id="PF03008"/>
    </source>
</evidence>
<keyword evidence="3" id="KW-0547">Nucleotide-binding</keyword>
<proteinExistence type="predicted"/>
<dbReference type="Gene3D" id="3.40.50.300">
    <property type="entry name" value="P-loop containing nucleotide triphosphate hydrolases"/>
    <property type="match status" value="1"/>
</dbReference>
<dbReference type="Proteomes" id="UP001569177">
    <property type="component" value="Unassembled WGS sequence"/>
</dbReference>
<dbReference type="EMBL" id="JBGOOJ010000004">
    <property type="protein sequence ID" value="MEZ8089696.1"/>
    <property type="molecule type" value="Genomic_DNA"/>
</dbReference>
<comment type="caution">
    <text evidence="3">The sequence shown here is derived from an EMBL/GenBank/DDBJ whole genome shotgun (WGS) entry which is preliminary data.</text>
</comment>
<dbReference type="InterPro" id="IPR011579">
    <property type="entry name" value="ATPase_dom"/>
</dbReference>
<evidence type="ECO:0000313" key="3">
    <source>
        <dbReference type="EMBL" id="MEZ8089696.1"/>
    </source>
</evidence>
<dbReference type="SUPFAM" id="SSF52540">
    <property type="entry name" value="P-loop containing nucleoside triphosphate hydrolases"/>
    <property type="match status" value="1"/>
</dbReference>
<dbReference type="GO" id="GO:0005524">
    <property type="term" value="F:ATP binding"/>
    <property type="evidence" value="ECO:0007669"/>
    <property type="project" value="UniProtKB-KW"/>
</dbReference>
<evidence type="ECO:0000313" key="4">
    <source>
        <dbReference type="Proteomes" id="UP001569177"/>
    </source>
</evidence>
<organism evidence="3 4">
    <name type="scientific">Vibrio kanaloae</name>
    <dbReference type="NCBI Taxonomy" id="170673"/>
    <lineage>
        <taxon>Bacteria</taxon>
        <taxon>Pseudomonadati</taxon>
        <taxon>Pseudomonadota</taxon>
        <taxon>Gammaproteobacteria</taxon>
        <taxon>Vibrionales</taxon>
        <taxon>Vibrionaceae</taxon>
        <taxon>Vibrio</taxon>
    </lineage>
</organism>
<evidence type="ECO:0000259" key="1">
    <source>
        <dbReference type="Pfam" id="PF01637"/>
    </source>
</evidence>
<dbReference type="PANTHER" id="PTHR34704:SF1">
    <property type="entry name" value="ATPASE"/>
    <property type="match status" value="1"/>
</dbReference>
<dbReference type="InterPro" id="IPR027417">
    <property type="entry name" value="P-loop_NTPase"/>
</dbReference>
<dbReference type="InterPro" id="IPR004256">
    <property type="entry name" value="DUF234"/>
</dbReference>
<keyword evidence="4" id="KW-1185">Reference proteome</keyword>
<accession>A0ABV4LED0</accession>
<dbReference type="PANTHER" id="PTHR34704">
    <property type="entry name" value="ATPASE"/>
    <property type="match status" value="1"/>
</dbReference>
<keyword evidence="3" id="KW-0067">ATP-binding</keyword>
<dbReference type="RefSeq" id="WP_017058648.1">
    <property type="nucleotide sequence ID" value="NZ_JBGONX010000007.1"/>
</dbReference>